<feature type="transmembrane region" description="Helical" evidence="6">
    <location>
        <begin position="154"/>
        <end position="177"/>
    </location>
</feature>
<dbReference type="EC" id="2.3.2.3" evidence="6"/>
<feature type="transmembrane region" description="Helical" evidence="6">
    <location>
        <begin position="9"/>
        <end position="27"/>
    </location>
</feature>
<keyword evidence="4 6" id="KW-1133">Transmembrane helix</keyword>
<evidence type="ECO:0000256" key="3">
    <source>
        <dbReference type="ARBA" id="ARBA00022692"/>
    </source>
</evidence>
<evidence type="ECO:0000256" key="1">
    <source>
        <dbReference type="ARBA" id="ARBA00004651"/>
    </source>
</evidence>
<evidence type="ECO:0000256" key="5">
    <source>
        <dbReference type="ARBA" id="ARBA00023136"/>
    </source>
</evidence>
<feature type="transmembrane region" description="Helical" evidence="6">
    <location>
        <begin position="257"/>
        <end position="290"/>
    </location>
</feature>
<dbReference type="PANTHER" id="PTHR39087:SF2">
    <property type="entry name" value="UPF0104 MEMBRANE PROTEIN MJ1595"/>
    <property type="match status" value="1"/>
</dbReference>
<feature type="transmembrane region" description="Helical" evidence="6">
    <location>
        <begin position="42"/>
        <end position="59"/>
    </location>
</feature>
<protein>
    <recommendedName>
        <fullName evidence="6">Phosphatidylglycerol lysyltransferase</fullName>
        <ecNumber evidence="6">2.3.2.3</ecNumber>
    </recommendedName>
    <alternativeName>
        <fullName evidence="6">Lysylphosphatidylglycerol synthase</fullName>
    </alternativeName>
</protein>
<keyword evidence="5 6" id="KW-0472">Membrane</keyword>
<sequence length="346" mass="39156">MKINSKTKLLLNIVLLVVILGVMFYLLQNSFGEILAELKSTTVYALITVFACGTLYLIAEGINIKTLAEPFTSDFTRRDGFFAVCYYTFYRVVTFGAGTLISEVNYYRRKGLKVSDGVGVTALHMVMYKLALLVYALIGLLIQFSLFYDKAPNMIPLILAGMIVTFLIIAALLLLSLSLKLQVLFVKITNKLFKSQKLREMVDQANLQIYSLRLAVNGILQERPRIFKIFLLNLLKMAIWYVLPYFLLVENHPSLDFLLTFSLISFTVILAGVIPTPAGIGSFEFVYLLLFKPLVGTVDAVSSMLLYRFATYIWPFALGFVYVLWDKRKAIKGELKELNQSSEKTN</sequence>
<evidence type="ECO:0000313" key="8">
    <source>
        <dbReference type="Proteomes" id="UP000664256"/>
    </source>
</evidence>
<evidence type="ECO:0000256" key="4">
    <source>
        <dbReference type="ARBA" id="ARBA00022989"/>
    </source>
</evidence>
<gene>
    <name evidence="6" type="primary">mprF</name>
    <name evidence="7" type="ORF">JZO76_08365</name>
</gene>
<feature type="transmembrane region" description="Helical" evidence="6">
    <location>
        <begin position="80"/>
        <end position="101"/>
    </location>
</feature>
<feature type="transmembrane region" description="Helical" evidence="6">
    <location>
        <begin position="226"/>
        <end position="248"/>
    </location>
</feature>
<evidence type="ECO:0000313" key="7">
    <source>
        <dbReference type="EMBL" id="MBO0449552.1"/>
    </source>
</evidence>
<reference evidence="7 8" key="1">
    <citation type="submission" date="2021-03" db="EMBL/GenBank/DDBJ databases">
        <title>Enterococcal diversity collection.</title>
        <authorList>
            <person name="Gilmore M.S."/>
            <person name="Schwartzman J."/>
            <person name="Van Tyne D."/>
            <person name="Martin M."/>
            <person name="Earl A.M."/>
            <person name="Manson A.L."/>
            <person name="Straub T."/>
            <person name="Salamzade R."/>
            <person name="Saavedra J."/>
            <person name="Lebreton F."/>
            <person name="Prichula J."/>
            <person name="Schaufler K."/>
            <person name="Gaca A."/>
            <person name="Sgardioli B."/>
            <person name="Wagenaar J."/>
            <person name="Strong T."/>
        </authorList>
    </citation>
    <scope>NUCLEOTIDE SEQUENCE [LARGE SCALE GENOMIC DNA]</scope>
    <source>
        <strain evidence="7 8">MJM12</strain>
    </source>
</reference>
<dbReference type="RefSeq" id="WP_206903670.1">
    <property type="nucleotide sequence ID" value="NZ_JAFLVT010000009.1"/>
</dbReference>
<dbReference type="Pfam" id="PF03706">
    <property type="entry name" value="LPG_synthase_TM"/>
    <property type="match status" value="1"/>
</dbReference>
<keyword evidence="6" id="KW-0443">Lipid metabolism</keyword>
<accession>A0ABS3H931</accession>
<keyword evidence="8" id="KW-1185">Reference proteome</keyword>
<dbReference type="Proteomes" id="UP000664256">
    <property type="component" value="Unassembled WGS sequence"/>
</dbReference>
<organism evidence="7 8">
    <name type="scientific">Candidatus Enterococcus myersii</name>
    <dbReference type="NCBI Taxonomy" id="2815322"/>
    <lineage>
        <taxon>Bacteria</taxon>
        <taxon>Bacillati</taxon>
        <taxon>Bacillota</taxon>
        <taxon>Bacilli</taxon>
        <taxon>Lactobacillales</taxon>
        <taxon>Enterococcaceae</taxon>
        <taxon>Enterococcus</taxon>
    </lineage>
</organism>
<name>A0ABS3H931_9ENTE</name>
<proteinExistence type="inferred from homology"/>
<dbReference type="InterPro" id="IPR022791">
    <property type="entry name" value="L-PG_synthase/AglD"/>
</dbReference>
<feature type="transmembrane region" description="Helical" evidence="6">
    <location>
        <begin position="305"/>
        <end position="325"/>
    </location>
</feature>
<feature type="transmembrane region" description="Helical" evidence="6">
    <location>
        <begin position="121"/>
        <end position="142"/>
    </location>
</feature>
<keyword evidence="2" id="KW-1003">Cell membrane</keyword>
<keyword evidence="6" id="KW-0046">Antibiotic resistance</keyword>
<comment type="caution">
    <text evidence="7">The sequence shown here is derived from an EMBL/GenBank/DDBJ whole genome shotgun (WGS) entry which is preliminary data.</text>
</comment>
<comment type="function">
    <text evidence="6">Catalyzes the transfer of a lysyl group from L-lysyl-tRNA(Lys) to membrane-bound phosphatidylglycerol (PG), which produces lysylphosphatidylglycerol (LPG), a major component of the bacterial membrane with a positive net charge. LPG synthesis contributes to bacterial virulence as it is involved in the resistance mechanism against cationic antimicrobial peptides (CAMP) produces by the host's immune system (defensins, cathelicidins) and by the competing microorganisms.</text>
</comment>
<comment type="subcellular location">
    <subcellularLocation>
        <location evidence="1 6">Cell membrane</location>
        <topology evidence="1 6">Multi-pass membrane protein</topology>
    </subcellularLocation>
</comment>
<evidence type="ECO:0000256" key="2">
    <source>
        <dbReference type="ARBA" id="ARBA00022475"/>
    </source>
</evidence>
<dbReference type="EMBL" id="JAFLVT010000009">
    <property type="protein sequence ID" value="MBO0449552.1"/>
    <property type="molecule type" value="Genomic_DNA"/>
</dbReference>
<keyword evidence="6" id="KW-0808">Transferase</keyword>
<evidence type="ECO:0000256" key="6">
    <source>
        <dbReference type="RuleBase" id="RU363042"/>
    </source>
</evidence>
<comment type="catalytic activity">
    <reaction evidence="6">
        <text>L-lysyl-tRNA(Lys) + a 1,2-diacyl-sn-glycero-3-phospho-(1'-sn-glycerol) = a 1,2-diacyl-sn-glycero-3-phospho-1'-(3'-O-L-lysyl)-sn-glycerol + tRNA(Lys)</text>
        <dbReference type="Rhea" id="RHEA:10668"/>
        <dbReference type="Rhea" id="RHEA-COMP:9696"/>
        <dbReference type="Rhea" id="RHEA-COMP:9697"/>
        <dbReference type="ChEBI" id="CHEBI:64716"/>
        <dbReference type="ChEBI" id="CHEBI:75792"/>
        <dbReference type="ChEBI" id="CHEBI:78442"/>
        <dbReference type="ChEBI" id="CHEBI:78529"/>
        <dbReference type="EC" id="2.3.2.3"/>
    </reaction>
</comment>
<dbReference type="PANTHER" id="PTHR39087">
    <property type="entry name" value="UPF0104 MEMBRANE PROTEIN MJ1595"/>
    <property type="match status" value="1"/>
</dbReference>
<keyword evidence="3 6" id="KW-0812">Transmembrane</keyword>
<comment type="similarity">
    <text evidence="6">Belongs to the LPG synthase family.</text>
</comment>